<dbReference type="GO" id="GO:0003676">
    <property type="term" value="F:nucleic acid binding"/>
    <property type="evidence" value="ECO:0007669"/>
    <property type="project" value="InterPro"/>
</dbReference>
<evidence type="ECO:0000313" key="2">
    <source>
        <dbReference type="EMBL" id="GFD06274.1"/>
    </source>
</evidence>
<dbReference type="EMBL" id="BKCJ011223749">
    <property type="protein sequence ID" value="GFD06274.1"/>
    <property type="molecule type" value="Genomic_DNA"/>
</dbReference>
<dbReference type="InterPro" id="IPR002156">
    <property type="entry name" value="RNaseH_domain"/>
</dbReference>
<evidence type="ECO:0000259" key="1">
    <source>
        <dbReference type="Pfam" id="PF13456"/>
    </source>
</evidence>
<reference evidence="2" key="1">
    <citation type="journal article" date="2019" name="Sci. Rep.">
        <title>Draft genome of Tanacetum cinerariifolium, the natural source of mosquito coil.</title>
        <authorList>
            <person name="Yamashiro T."/>
            <person name="Shiraishi A."/>
            <person name="Satake H."/>
            <person name="Nakayama K."/>
        </authorList>
    </citation>
    <scope>NUCLEOTIDE SEQUENCE</scope>
</reference>
<dbReference type="GO" id="GO:0004523">
    <property type="term" value="F:RNA-DNA hybrid ribonuclease activity"/>
    <property type="evidence" value="ECO:0007669"/>
    <property type="project" value="InterPro"/>
</dbReference>
<protein>
    <recommendedName>
        <fullName evidence="1">RNase H type-1 domain-containing protein</fullName>
    </recommendedName>
</protein>
<proteinExistence type="predicted"/>
<dbReference type="InterPro" id="IPR012337">
    <property type="entry name" value="RNaseH-like_sf"/>
</dbReference>
<organism evidence="2">
    <name type="scientific">Tanacetum cinerariifolium</name>
    <name type="common">Dalmatian daisy</name>
    <name type="synonym">Chrysanthemum cinerariifolium</name>
    <dbReference type="NCBI Taxonomy" id="118510"/>
    <lineage>
        <taxon>Eukaryota</taxon>
        <taxon>Viridiplantae</taxon>
        <taxon>Streptophyta</taxon>
        <taxon>Embryophyta</taxon>
        <taxon>Tracheophyta</taxon>
        <taxon>Spermatophyta</taxon>
        <taxon>Magnoliopsida</taxon>
        <taxon>eudicotyledons</taxon>
        <taxon>Gunneridae</taxon>
        <taxon>Pentapetalae</taxon>
        <taxon>asterids</taxon>
        <taxon>campanulids</taxon>
        <taxon>Asterales</taxon>
        <taxon>Asteraceae</taxon>
        <taxon>Asteroideae</taxon>
        <taxon>Anthemideae</taxon>
        <taxon>Anthemidinae</taxon>
        <taxon>Tanacetum</taxon>
    </lineage>
</organism>
<comment type="caution">
    <text evidence="2">The sequence shown here is derived from an EMBL/GenBank/DDBJ whole genome shotgun (WGS) entry which is preliminary data.</text>
</comment>
<dbReference type="Gene3D" id="3.30.420.10">
    <property type="entry name" value="Ribonuclease H-like superfamily/Ribonuclease H"/>
    <property type="match status" value="1"/>
</dbReference>
<sequence length="103" mass="11486">ASNNRGSGADLILLTPGYVEYSYALYLNFFNSNNEAEYEALLARLRIAIEMHVKYIHAFVDSKLVASQVEGSYEAKGERMKKIPGKGLGTTWCIQQVSNNSYS</sequence>
<dbReference type="Pfam" id="PF13456">
    <property type="entry name" value="RVT_3"/>
    <property type="match status" value="1"/>
</dbReference>
<accession>A0A699TC72</accession>
<dbReference type="PANTHER" id="PTHR48475:SF2">
    <property type="entry name" value="RIBONUCLEASE H"/>
    <property type="match status" value="1"/>
</dbReference>
<name>A0A699TC72_TANCI</name>
<feature type="non-terminal residue" evidence="2">
    <location>
        <position position="1"/>
    </location>
</feature>
<dbReference type="PANTHER" id="PTHR48475">
    <property type="entry name" value="RIBONUCLEASE H"/>
    <property type="match status" value="1"/>
</dbReference>
<dbReference type="InterPro" id="IPR036397">
    <property type="entry name" value="RNaseH_sf"/>
</dbReference>
<dbReference type="SUPFAM" id="SSF53098">
    <property type="entry name" value="Ribonuclease H-like"/>
    <property type="match status" value="1"/>
</dbReference>
<gene>
    <name evidence="2" type="ORF">Tci_878243</name>
</gene>
<dbReference type="AlphaFoldDB" id="A0A699TC72"/>
<feature type="domain" description="RNase H type-1" evidence="1">
    <location>
        <begin position="6"/>
        <end position="81"/>
    </location>
</feature>